<name>A0A6M0K5S1_9GAMM</name>
<keyword evidence="5" id="KW-1185">Reference proteome</keyword>
<dbReference type="Pfam" id="PF17775">
    <property type="entry name" value="YchJ_M-like"/>
    <property type="match status" value="1"/>
</dbReference>
<dbReference type="RefSeq" id="WP_164454410.1">
    <property type="nucleotide sequence ID" value="NZ_JAAIJQ010000068.1"/>
</dbReference>
<comment type="similarity">
    <text evidence="1 2">Belongs to the UPF0225 family.</text>
</comment>
<dbReference type="InterPro" id="IPR032710">
    <property type="entry name" value="NTF2-like_dom_sf"/>
</dbReference>
<dbReference type="Gene3D" id="3.10.450.50">
    <property type="match status" value="1"/>
</dbReference>
<gene>
    <name evidence="4" type="ORF">G3446_18985</name>
</gene>
<comment type="caution">
    <text evidence="4">The sequence shown here is derived from an EMBL/GenBank/DDBJ whole genome shotgun (WGS) entry which is preliminary data.</text>
</comment>
<proteinExistence type="inferred from homology"/>
<accession>A0A6M0K5S1</accession>
<dbReference type="PANTHER" id="PTHR33747:SF1">
    <property type="entry name" value="ADENYLATE CYCLASE-ASSOCIATED CAP C-TERMINAL DOMAIN-CONTAINING PROTEIN"/>
    <property type="match status" value="1"/>
</dbReference>
<evidence type="ECO:0000313" key="5">
    <source>
        <dbReference type="Proteomes" id="UP000483379"/>
    </source>
</evidence>
<dbReference type="Proteomes" id="UP000483379">
    <property type="component" value="Unassembled WGS sequence"/>
</dbReference>
<dbReference type="PANTHER" id="PTHR33747">
    <property type="entry name" value="UPF0225 PROTEIN SCO1677"/>
    <property type="match status" value="1"/>
</dbReference>
<dbReference type="HAMAP" id="MF_00612">
    <property type="entry name" value="UPF0225"/>
    <property type="match status" value="1"/>
</dbReference>
<organism evidence="4 5">
    <name type="scientific">Thiorhodococcus minor</name>
    <dbReference type="NCBI Taxonomy" id="57489"/>
    <lineage>
        <taxon>Bacteria</taxon>
        <taxon>Pseudomonadati</taxon>
        <taxon>Pseudomonadota</taxon>
        <taxon>Gammaproteobacteria</taxon>
        <taxon>Chromatiales</taxon>
        <taxon>Chromatiaceae</taxon>
        <taxon>Thiorhodococcus</taxon>
    </lineage>
</organism>
<dbReference type="EMBL" id="JAAIJQ010000068">
    <property type="protein sequence ID" value="NEV63947.1"/>
    <property type="molecule type" value="Genomic_DNA"/>
</dbReference>
<dbReference type="AlphaFoldDB" id="A0A6M0K5S1"/>
<protein>
    <recommendedName>
        <fullName evidence="2">UPF0225 protein G3446_18985</fullName>
    </recommendedName>
</protein>
<reference evidence="4 5" key="1">
    <citation type="submission" date="2020-02" db="EMBL/GenBank/DDBJ databases">
        <title>Genome sequences of Thiorhodococcus mannitoliphagus and Thiorhodococcus minor, purple sulfur photosynthetic bacteria in the gammaproteobacterial family, Chromatiaceae.</title>
        <authorList>
            <person name="Aviles F.A."/>
            <person name="Meyer T.E."/>
            <person name="Kyndt J.A."/>
        </authorList>
    </citation>
    <scope>NUCLEOTIDE SEQUENCE [LARGE SCALE GENOMIC DNA]</scope>
    <source>
        <strain evidence="4 5">DSM 11518</strain>
    </source>
</reference>
<evidence type="ECO:0000259" key="3">
    <source>
        <dbReference type="Pfam" id="PF17775"/>
    </source>
</evidence>
<evidence type="ECO:0000256" key="2">
    <source>
        <dbReference type="HAMAP-Rule" id="MF_00612"/>
    </source>
</evidence>
<dbReference type="InterPro" id="IPR023006">
    <property type="entry name" value="YchJ-like"/>
</dbReference>
<dbReference type="SUPFAM" id="SSF54427">
    <property type="entry name" value="NTF2-like"/>
    <property type="match status" value="1"/>
</dbReference>
<dbReference type="InterPro" id="IPR048469">
    <property type="entry name" value="YchJ-like_M"/>
</dbReference>
<evidence type="ECO:0000313" key="4">
    <source>
        <dbReference type="EMBL" id="NEV63947.1"/>
    </source>
</evidence>
<sequence length="129" mass="14286">MKTAACPCGSGSAYADCCGRFIDAQAIPETAEDLMRSRYVAYAKARTCYLSATWHPSTRPADLSPDPAIRWIGLKILSSEAGGPADSQGWVEFVARYKVQGRAHRLQERSYFLREQGRWLYVSGDFGAD</sequence>
<evidence type="ECO:0000256" key="1">
    <source>
        <dbReference type="ARBA" id="ARBA00010839"/>
    </source>
</evidence>
<dbReference type="Pfam" id="PF02810">
    <property type="entry name" value="SEC-C"/>
    <property type="match status" value="1"/>
</dbReference>
<feature type="domain" description="YchJ-like middle NTF2-like" evidence="3">
    <location>
        <begin position="30"/>
        <end position="124"/>
    </location>
</feature>
<dbReference type="InterPro" id="IPR004027">
    <property type="entry name" value="SEC_C_motif"/>
</dbReference>